<comment type="caution">
    <text evidence="2">The sequence shown here is derived from an EMBL/GenBank/DDBJ whole genome shotgun (WGS) entry which is preliminary data.</text>
</comment>
<accession>A0AAE0ANS8</accession>
<dbReference type="PANTHER" id="PTHR33625">
    <property type="entry name" value="OS08G0179900 PROTEIN"/>
    <property type="match status" value="1"/>
</dbReference>
<gene>
    <name evidence="2" type="ORF">Dsin_015060</name>
</gene>
<protein>
    <submittedName>
        <fullName evidence="2">Uncharacterized protein</fullName>
    </submittedName>
</protein>
<dbReference type="EMBL" id="JANJYJ010000004">
    <property type="protein sequence ID" value="KAK3221090.1"/>
    <property type="molecule type" value="Genomic_DNA"/>
</dbReference>
<name>A0AAE0ANS8_9ROSI</name>
<evidence type="ECO:0000256" key="1">
    <source>
        <dbReference type="SAM" id="MobiDB-lite"/>
    </source>
</evidence>
<proteinExistence type="predicted"/>
<reference evidence="2" key="1">
    <citation type="journal article" date="2023" name="Plant J.">
        <title>Genome sequences and population genomics provide insights into the demographic history, inbreeding, and mutation load of two 'living fossil' tree species of Dipteronia.</title>
        <authorList>
            <person name="Feng Y."/>
            <person name="Comes H.P."/>
            <person name="Chen J."/>
            <person name="Zhu S."/>
            <person name="Lu R."/>
            <person name="Zhang X."/>
            <person name="Li P."/>
            <person name="Qiu J."/>
            <person name="Olsen K.M."/>
            <person name="Qiu Y."/>
        </authorList>
    </citation>
    <scope>NUCLEOTIDE SEQUENCE</scope>
    <source>
        <strain evidence="2">NBL</strain>
    </source>
</reference>
<dbReference type="PANTHER" id="PTHR33625:SF3">
    <property type="entry name" value="OS04G0550700 PROTEIN"/>
    <property type="match status" value="1"/>
</dbReference>
<feature type="region of interest" description="Disordered" evidence="1">
    <location>
        <begin position="30"/>
        <end position="61"/>
    </location>
</feature>
<evidence type="ECO:0000313" key="3">
    <source>
        <dbReference type="Proteomes" id="UP001281410"/>
    </source>
</evidence>
<sequence>MFGGGKSMGGGGGGMLRTVGRVVTARAGHVTNLQEPISSSSSTTNSSNTPTSPTSNSRHTHKQNLANHLSLSAPLCYHNVPVSPTSGVPIWPYFGTATSNGSDDWVYVDESSDDDKSHGFVVDELVLGPVPTLDEVNTAVSALQQVFDPVSYSHFVRDKFGSNLEKDVVDQISSSSSLGHRVASIGSELDWMEPAPYPSNTRMLQPYGYDRVYDAFHLLQTEPSIQRMVISLSSDRNVWNAVLNNQVVRELKESFHAAESNASGSESSDETCDDSNPAMDIVKWIFNNTKAKVVEVVEKITNIVNELFKPHGDEKATNGAATAGATDPFEEKLRTSFLISIVVLLVVVVTRVSKA</sequence>
<feature type="compositionally biased region" description="Low complexity" evidence="1">
    <location>
        <begin position="38"/>
        <end position="57"/>
    </location>
</feature>
<organism evidence="2 3">
    <name type="scientific">Dipteronia sinensis</name>
    <dbReference type="NCBI Taxonomy" id="43782"/>
    <lineage>
        <taxon>Eukaryota</taxon>
        <taxon>Viridiplantae</taxon>
        <taxon>Streptophyta</taxon>
        <taxon>Embryophyta</taxon>
        <taxon>Tracheophyta</taxon>
        <taxon>Spermatophyta</taxon>
        <taxon>Magnoliopsida</taxon>
        <taxon>eudicotyledons</taxon>
        <taxon>Gunneridae</taxon>
        <taxon>Pentapetalae</taxon>
        <taxon>rosids</taxon>
        <taxon>malvids</taxon>
        <taxon>Sapindales</taxon>
        <taxon>Sapindaceae</taxon>
        <taxon>Hippocastanoideae</taxon>
        <taxon>Acereae</taxon>
        <taxon>Dipteronia</taxon>
    </lineage>
</organism>
<keyword evidence="3" id="KW-1185">Reference proteome</keyword>
<dbReference type="AlphaFoldDB" id="A0AAE0ANS8"/>
<evidence type="ECO:0000313" key="2">
    <source>
        <dbReference type="EMBL" id="KAK3221090.1"/>
    </source>
</evidence>
<dbReference type="Proteomes" id="UP001281410">
    <property type="component" value="Unassembled WGS sequence"/>
</dbReference>